<feature type="domain" description="SsuA/THI5-like" evidence="12">
    <location>
        <begin position="13"/>
        <end position="231"/>
    </location>
</feature>
<evidence type="ECO:0000256" key="3">
    <source>
        <dbReference type="ARBA" id="ARBA00009406"/>
    </source>
</evidence>
<comment type="subunit">
    <text evidence="4">Homodimer.</text>
</comment>
<dbReference type="RefSeq" id="WP_123123735.1">
    <property type="nucleotide sequence ID" value="NZ_RJJC01000001.1"/>
</dbReference>
<evidence type="ECO:0000256" key="11">
    <source>
        <dbReference type="ARBA" id="ARBA00048179"/>
    </source>
</evidence>
<dbReference type="PANTHER" id="PTHR31528:SF1">
    <property type="entry name" value="4-AMINO-5-HYDROXYMETHYL-2-METHYLPYRIMIDINE PHOSPHATE SYNTHASE THI11-RELATED"/>
    <property type="match status" value="1"/>
</dbReference>
<evidence type="ECO:0000256" key="5">
    <source>
        <dbReference type="ARBA" id="ARBA00022679"/>
    </source>
</evidence>
<accession>A0AAJ4R780</accession>
<comment type="caution">
    <text evidence="13">The sequence shown here is derived from an EMBL/GenBank/DDBJ whole genome shotgun (WGS) entry which is preliminary data.</text>
</comment>
<dbReference type="AlphaFoldDB" id="A0AAJ4R780"/>
<keyword evidence="7" id="KW-0663">Pyridoxal phosphate</keyword>
<dbReference type="GO" id="GO:0009228">
    <property type="term" value="P:thiamine biosynthetic process"/>
    <property type="evidence" value="ECO:0007669"/>
    <property type="project" value="UniProtKB-KW"/>
</dbReference>
<evidence type="ECO:0000256" key="4">
    <source>
        <dbReference type="ARBA" id="ARBA00011738"/>
    </source>
</evidence>
<keyword evidence="8" id="KW-0784">Thiamine biosynthesis</keyword>
<evidence type="ECO:0000256" key="10">
    <source>
        <dbReference type="ARBA" id="ARBA00033171"/>
    </source>
</evidence>
<dbReference type="InterPro" id="IPR027939">
    <property type="entry name" value="NMT1/THI5"/>
</dbReference>
<keyword evidence="5" id="KW-0808">Transferase</keyword>
<comment type="function">
    <text evidence="1">Responsible for the formation of the pyrimidine heterocycle in the thiamine biosynthesis pathway. Catalyzes the formation of hydroxymethylpyrimidine phosphate (HMP-P) from histidine and pyridoxal phosphate (PLP). The protein uses PLP and the active site histidine to form HMP-P, generating an inactive enzyme. The enzyme can only undergo a single turnover, which suggests it is a suicide enzyme.</text>
</comment>
<evidence type="ECO:0000256" key="1">
    <source>
        <dbReference type="ARBA" id="ARBA00003469"/>
    </source>
</evidence>
<comment type="catalytic activity">
    <reaction evidence="11">
        <text>N(6)-(pyridoxal phosphate)-L-lysyl-[4-amino-5-hydroxymethyl-2-methylpyrimidine phosphate synthase] + L-histidyl-[4-amino-5-hydroxymethyl-2-methylpyrimidine phosphate synthase] + 2 Fe(3+) + 4 H2O = L-lysyl-[4-amino-5-hydroxymethyl-2-methylpyrimidine phosphate synthase] + (2S)-2-amino-5-hydroxy-4-oxopentanoyl-[4-amino-5-hydroxymethyl-2-methylpyrimidine phosphate synthase] + 4-amino-2-methyl-5-(phosphooxymethyl)pyrimidine + 3-oxopropanoate + 2 Fe(2+) + 2 H(+)</text>
        <dbReference type="Rhea" id="RHEA:65756"/>
        <dbReference type="Rhea" id="RHEA-COMP:16892"/>
        <dbReference type="Rhea" id="RHEA-COMP:16893"/>
        <dbReference type="Rhea" id="RHEA-COMP:16894"/>
        <dbReference type="Rhea" id="RHEA-COMP:16895"/>
        <dbReference type="ChEBI" id="CHEBI:15377"/>
        <dbReference type="ChEBI" id="CHEBI:15378"/>
        <dbReference type="ChEBI" id="CHEBI:29033"/>
        <dbReference type="ChEBI" id="CHEBI:29034"/>
        <dbReference type="ChEBI" id="CHEBI:29969"/>
        <dbReference type="ChEBI" id="CHEBI:29979"/>
        <dbReference type="ChEBI" id="CHEBI:33190"/>
        <dbReference type="ChEBI" id="CHEBI:58354"/>
        <dbReference type="ChEBI" id="CHEBI:143915"/>
        <dbReference type="ChEBI" id="CHEBI:157692"/>
    </reaction>
    <physiologicalReaction direction="left-to-right" evidence="11">
        <dbReference type="Rhea" id="RHEA:65757"/>
    </physiologicalReaction>
</comment>
<comment type="pathway">
    <text evidence="2">Cofactor biosynthesis; thiamine diphosphate biosynthesis.</text>
</comment>
<dbReference type="Proteomes" id="UP000270581">
    <property type="component" value="Unassembled WGS sequence"/>
</dbReference>
<sequence length="300" mass="33674">METVTLGLEWFLNPDHIPFYVADERGYYADEGLELEVWEPPEHYETLEMLAAGELDFAITEPIHLIPERAAGVPVQGIAEFLDTPGGIQYPTNRGWETPADLPDGVRLNYPGAPEPEGRRMVAAMIRHAGGDCSADDIEPVDRGFYHTDALIEDDADIAFLAFHNFEVVESRHRDFDTALWELDDYGLPDFSRLILTASDETLDTEPDRVEGFLRATRRGVETTRDEPETAIETFFERNPEVREDDPELLDAIAADTVERFTADFSQATEMYADLAEFAVDIGLADERVPVSAVADERFA</sequence>
<keyword evidence="9" id="KW-0408">Iron</keyword>
<proteinExistence type="inferred from homology"/>
<evidence type="ECO:0000256" key="9">
    <source>
        <dbReference type="ARBA" id="ARBA00023004"/>
    </source>
</evidence>
<protein>
    <recommendedName>
        <fullName evidence="10">Thiamine pyrimidine synthase</fullName>
    </recommendedName>
</protein>
<dbReference type="PANTHER" id="PTHR31528">
    <property type="entry name" value="4-AMINO-5-HYDROXYMETHYL-2-METHYLPYRIMIDINE PHOSPHATE SYNTHASE THI11-RELATED"/>
    <property type="match status" value="1"/>
</dbReference>
<dbReference type="InterPro" id="IPR015168">
    <property type="entry name" value="SsuA/THI5"/>
</dbReference>
<dbReference type="GO" id="GO:0016740">
    <property type="term" value="F:transferase activity"/>
    <property type="evidence" value="ECO:0007669"/>
    <property type="project" value="UniProtKB-KW"/>
</dbReference>
<evidence type="ECO:0000256" key="8">
    <source>
        <dbReference type="ARBA" id="ARBA00022977"/>
    </source>
</evidence>
<evidence type="ECO:0000313" key="13">
    <source>
        <dbReference type="EMBL" id="RNJ25604.1"/>
    </source>
</evidence>
<gene>
    <name evidence="13" type="ORF">Nmn1133_02160</name>
</gene>
<evidence type="ECO:0000256" key="7">
    <source>
        <dbReference type="ARBA" id="ARBA00022898"/>
    </source>
</evidence>
<reference evidence="13 14" key="1">
    <citation type="submission" date="2018-11" db="EMBL/GenBank/DDBJ databases">
        <title>Genome sequences of Natronomonas sp. CBA1133.</title>
        <authorList>
            <person name="Roh S.W."/>
            <person name="Cha I.-T."/>
        </authorList>
    </citation>
    <scope>NUCLEOTIDE SEQUENCE [LARGE SCALE GENOMIC DNA]</scope>
    <source>
        <strain evidence="13 14">CBA1133</strain>
    </source>
</reference>
<evidence type="ECO:0000259" key="12">
    <source>
        <dbReference type="Pfam" id="PF09084"/>
    </source>
</evidence>
<keyword evidence="14" id="KW-1185">Reference proteome</keyword>
<evidence type="ECO:0000256" key="2">
    <source>
        <dbReference type="ARBA" id="ARBA00004948"/>
    </source>
</evidence>
<keyword evidence="6" id="KW-0479">Metal-binding</keyword>
<comment type="similarity">
    <text evidence="3">Belongs to the NMT1/THI5 family.</text>
</comment>
<dbReference type="Gene3D" id="3.40.190.10">
    <property type="entry name" value="Periplasmic binding protein-like II"/>
    <property type="match status" value="2"/>
</dbReference>
<evidence type="ECO:0000313" key="14">
    <source>
        <dbReference type="Proteomes" id="UP000270581"/>
    </source>
</evidence>
<dbReference type="EMBL" id="RJJC01000001">
    <property type="protein sequence ID" value="RNJ25604.1"/>
    <property type="molecule type" value="Genomic_DNA"/>
</dbReference>
<dbReference type="Pfam" id="PF09084">
    <property type="entry name" value="NMT1"/>
    <property type="match status" value="1"/>
</dbReference>
<organism evidence="13 14">
    <name type="scientific">Halosegnis longus</name>
    <dbReference type="NCBI Taxonomy" id="2216012"/>
    <lineage>
        <taxon>Archaea</taxon>
        <taxon>Methanobacteriati</taxon>
        <taxon>Methanobacteriota</taxon>
        <taxon>Stenosarchaea group</taxon>
        <taxon>Halobacteria</taxon>
        <taxon>Halobacteriales</taxon>
        <taxon>Natronomonadaceae</taxon>
        <taxon>Halosegnis</taxon>
    </lineage>
</organism>
<name>A0AAJ4R780_9EURY</name>
<evidence type="ECO:0000256" key="6">
    <source>
        <dbReference type="ARBA" id="ARBA00022723"/>
    </source>
</evidence>
<dbReference type="GO" id="GO:0046872">
    <property type="term" value="F:metal ion binding"/>
    <property type="evidence" value="ECO:0007669"/>
    <property type="project" value="UniProtKB-KW"/>
</dbReference>
<dbReference type="SUPFAM" id="SSF53850">
    <property type="entry name" value="Periplasmic binding protein-like II"/>
    <property type="match status" value="1"/>
</dbReference>